<dbReference type="EMBL" id="CAJVPQ010014304">
    <property type="protein sequence ID" value="CAG8739042.1"/>
    <property type="molecule type" value="Genomic_DNA"/>
</dbReference>
<reference evidence="3" key="1">
    <citation type="submission" date="2021-06" db="EMBL/GenBank/DDBJ databases">
        <authorList>
            <person name="Kallberg Y."/>
            <person name="Tangrot J."/>
            <person name="Rosling A."/>
        </authorList>
    </citation>
    <scope>NUCLEOTIDE SEQUENCE</scope>
    <source>
        <strain evidence="3">UK204</strain>
    </source>
</reference>
<sequence>KLCTHNLKLIDEARHLQIKNANKNISLVKSKVENDIKSKKIRSLESMIKILKVELENLKNELESKINKLEYLKSEAILKPIVGRNDEKNITKSDNISLGSTDLSKYFVHRKNMNPKEKINGKITELPKNETSISNISKNNMPIKPNVLQIISENVTPHLAQRDNNISSLIELEAMRPSLKALPLPVVASTLMTPLSAYMLLTLLIIAVI</sequence>
<dbReference type="OrthoDB" id="2419431at2759"/>
<keyword evidence="2" id="KW-0812">Transmembrane</keyword>
<keyword evidence="4" id="KW-1185">Reference proteome</keyword>
<feature type="coiled-coil region" evidence="1">
    <location>
        <begin position="41"/>
        <end position="79"/>
    </location>
</feature>
<feature type="transmembrane region" description="Helical" evidence="2">
    <location>
        <begin position="184"/>
        <end position="208"/>
    </location>
</feature>
<evidence type="ECO:0000313" key="4">
    <source>
        <dbReference type="Proteomes" id="UP000789570"/>
    </source>
</evidence>
<dbReference type="AlphaFoldDB" id="A0A9N9NJU1"/>
<feature type="non-terminal residue" evidence="3">
    <location>
        <position position="209"/>
    </location>
</feature>
<keyword evidence="2" id="KW-1133">Transmembrane helix</keyword>
<organism evidence="3 4">
    <name type="scientific">Funneliformis caledonium</name>
    <dbReference type="NCBI Taxonomy" id="1117310"/>
    <lineage>
        <taxon>Eukaryota</taxon>
        <taxon>Fungi</taxon>
        <taxon>Fungi incertae sedis</taxon>
        <taxon>Mucoromycota</taxon>
        <taxon>Glomeromycotina</taxon>
        <taxon>Glomeromycetes</taxon>
        <taxon>Glomerales</taxon>
        <taxon>Glomeraceae</taxon>
        <taxon>Funneliformis</taxon>
    </lineage>
</organism>
<comment type="caution">
    <text evidence="3">The sequence shown here is derived from an EMBL/GenBank/DDBJ whole genome shotgun (WGS) entry which is preliminary data.</text>
</comment>
<keyword evidence="1" id="KW-0175">Coiled coil</keyword>
<protein>
    <submittedName>
        <fullName evidence="3">17227_t:CDS:1</fullName>
    </submittedName>
</protein>
<gene>
    <name evidence="3" type="ORF">FCALED_LOCUS15503</name>
</gene>
<proteinExistence type="predicted"/>
<evidence type="ECO:0000313" key="3">
    <source>
        <dbReference type="EMBL" id="CAG8739042.1"/>
    </source>
</evidence>
<dbReference type="Proteomes" id="UP000789570">
    <property type="component" value="Unassembled WGS sequence"/>
</dbReference>
<name>A0A9N9NJU1_9GLOM</name>
<evidence type="ECO:0000256" key="1">
    <source>
        <dbReference type="SAM" id="Coils"/>
    </source>
</evidence>
<evidence type="ECO:0000256" key="2">
    <source>
        <dbReference type="SAM" id="Phobius"/>
    </source>
</evidence>
<keyword evidence="2" id="KW-0472">Membrane</keyword>
<accession>A0A9N9NJU1</accession>